<evidence type="ECO:0000313" key="4">
    <source>
        <dbReference type="Proteomes" id="UP000002601"/>
    </source>
</evidence>
<evidence type="ECO:0000313" key="3">
    <source>
        <dbReference type="EMBL" id="ACS79175.1"/>
    </source>
</evidence>
<feature type="compositionally biased region" description="Basic and acidic residues" evidence="1">
    <location>
        <begin position="34"/>
        <end position="48"/>
    </location>
</feature>
<dbReference type="HOGENOM" id="CLU_3151985_0_0_7"/>
<keyword evidence="2" id="KW-0812">Transmembrane</keyword>
<dbReference type="RefSeq" id="WP_015850994.1">
    <property type="nucleotide sequence ID" value="NC_012881.1"/>
</dbReference>
<keyword evidence="2" id="KW-1133">Transmembrane helix</keyword>
<evidence type="ECO:0000256" key="1">
    <source>
        <dbReference type="SAM" id="MobiDB-lite"/>
    </source>
</evidence>
<dbReference type="STRING" id="526222.Desal_1111"/>
<dbReference type="AlphaFoldDB" id="C6C112"/>
<keyword evidence="4" id="KW-1185">Reference proteome</keyword>
<evidence type="ECO:0000256" key="2">
    <source>
        <dbReference type="SAM" id="Phobius"/>
    </source>
</evidence>
<proteinExistence type="predicted"/>
<feature type="transmembrane region" description="Helical" evidence="2">
    <location>
        <begin position="6"/>
        <end position="23"/>
    </location>
</feature>
<feature type="region of interest" description="Disordered" evidence="1">
    <location>
        <begin position="27"/>
        <end position="48"/>
    </location>
</feature>
<reference evidence="3 4" key="1">
    <citation type="submission" date="2009-06" db="EMBL/GenBank/DDBJ databases">
        <title>Complete sequence of Desulfovibrio salexigens DSM 2638.</title>
        <authorList>
            <consortium name="US DOE Joint Genome Institute"/>
            <person name="Lucas S."/>
            <person name="Copeland A."/>
            <person name="Lapidus A."/>
            <person name="Glavina del Rio T."/>
            <person name="Tice H."/>
            <person name="Bruce D."/>
            <person name="Goodwin L."/>
            <person name="Pitluck S."/>
            <person name="Munk A.C."/>
            <person name="Brettin T."/>
            <person name="Detter J.C."/>
            <person name="Han C."/>
            <person name="Tapia R."/>
            <person name="Larimer F."/>
            <person name="Land M."/>
            <person name="Hauser L."/>
            <person name="Kyrpides N."/>
            <person name="Anderson I."/>
            <person name="Wall J.D."/>
            <person name="Arkin A.P."/>
            <person name="Dehal P."/>
            <person name="Chivian D."/>
            <person name="Giles B."/>
            <person name="Hazen T.C."/>
        </authorList>
    </citation>
    <scope>NUCLEOTIDE SEQUENCE [LARGE SCALE GENOMIC DNA]</scope>
    <source>
        <strain evidence="4">ATCC 14822 / DSM 2638 / NCIMB 8403 / VKM B-1763</strain>
    </source>
</reference>
<accession>C6C112</accession>
<organism evidence="3 4">
    <name type="scientific">Maridesulfovibrio salexigens (strain ATCC 14822 / DSM 2638 / NCIMB 8403 / VKM B-1763)</name>
    <name type="common">Desulfovibrio salexigens</name>
    <dbReference type="NCBI Taxonomy" id="526222"/>
    <lineage>
        <taxon>Bacteria</taxon>
        <taxon>Pseudomonadati</taxon>
        <taxon>Thermodesulfobacteriota</taxon>
        <taxon>Desulfovibrionia</taxon>
        <taxon>Desulfovibrionales</taxon>
        <taxon>Desulfovibrionaceae</taxon>
        <taxon>Maridesulfovibrio</taxon>
    </lineage>
</organism>
<sequence>MTGEGVEAIIVMLVIVLAIFKMVKRTGNGLGQPHLRDEREKKEMDSNE</sequence>
<dbReference type="KEGG" id="dsa:Desal_1111"/>
<dbReference type="Proteomes" id="UP000002601">
    <property type="component" value="Chromosome"/>
</dbReference>
<keyword evidence="2" id="KW-0472">Membrane</keyword>
<gene>
    <name evidence="3" type="ordered locus">Desal_1111</name>
</gene>
<protein>
    <submittedName>
        <fullName evidence="3">Uncharacterized protein</fullName>
    </submittedName>
</protein>
<name>C6C112_MARSD</name>
<dbReference type="EMBL" id="CP001649">
    <property type="protein sequence ID" value="ACS79175.1"/>
    <property type="molecule type" value="Genomic_DNA"/>
</dbReference>